<name>A0AAN7VZ48_9PEZI</name>
<organism evidence="2 3">
    <name type="scientific">Elasticomyces elasticus</name>
    <dbReference type="NCBI Taxonomy" id="574655"/>
    <lineage>
        <taxon>Eukaryota</taxon>
        <taxon>Fungi</taxon>
        <taxon>Dikarya</taxon>
        <taxon>Ascomycota</taxon>
        <taxon>Pezizomycotina</taxon>
        <taxon>Dothideomycetes</taxon>
        <taxon>Dothideomycetidae</taxon>
        <taxon>Mycosphaerellales</taxon>
        <taxon>Teratosphaeriaceae</taxon>
        <taxon>Elasticomyces</taxon>
    </lineage>
</organism>
<feature type="region of interest" description="Disordered" evidence="1">
    <location>
        <begin position="170"/>
        <end position="227"/>
    </location>
</feature>
<protein>
    <submittedName>
        <fullName evidence="2">Uncharacterized protein</fullName>
    </submittedName>
</protein>
<dbReference type="AlphaFoldDB" id="A0AAN7VZ48"/>
<reference evidence="2" key="1">
    <citation type="submission" date="2023-08" db="EMBL/GenBank/DDBJ databases">
        <title>Black Yeasts Isolated from many extreme environments.</title>
        <authorList>
            <person name="Coleine C."/>
            <person name="Stajich J.E."/>
            <person name="Selbmann L."/>
        </authorList>
    </citation>
    <scope>NUCLEOTIDE SEQUENCE</scope>
    <source>
        <strain evidence="2">CCFEE 5810</strain>
    </source>
</reference>
<proteinExistence type="predicted"/>
<feature type="compositionally biased region" description="Low complexity" evidence="1">
    <location>
        <begin position="61"/>
        <end position="71"/>
    </location>
</feature>
<dbReference type="Proteomes" id="UP001310594">
    <property type="component" value="Unassembled WGS sequence"/>
</dbReference>
<feature type="region of interest" description="Disordered" evidence="1">
    <location>
        <begin position="98"/>
        <end position="144"/>
    </location>
</feature>
<sequence length="299" mass="32504">MSTPEGDRSRFRGGPGGRHGSAGSKRPASDEAWVVNNSNTTKRPKKRTFFGLPTNLPKLNASSESSASSRSLETHWLELDQEMEQVVDSTPAAVKSISLSDYRNRAKENAQETSVPPTPAQAEQSQAASTEAAQVVASGTTSPITSREKTIAPLSRTQHPPAQLCNVDTSEARSQEQCKTPSTPISMPGLWQPSASASTKLARPPSRDWTSVHKTPAQPTPVEPTMDVTPSLTAVPADEDVPPKYWGEHAAPKEFLIKQFFALKEYEAKMGLETSMSFAEFGNLKVRFELERSKKNVVA</sequence>
<evidence type="ECO:0000313" key="2">
    <source>
        <dbReference type="EMBL" id="KAK5696161.1"/>
    </source>
</evidence>
<evidence type="ECO:0000313" key="3">
    <source>
        <dbReference type="Proteomes" id="UP001310594"/>
    </source>
</evidence>
<feature type="compositionally biased region" description="Basic and acidic residues" evidence="1">
    <location>
        <begin position="1"/>
        <end position="10"/>
    </location>
</feature>
<feature type="region of interest" description="Disordered" evidence="1">
    <location>
        <begin position="1"/>
        <end position="73"/>
    </location>
</feature>
<gene>
    <name evidence="2" type="ORF">LTR97_008581</name>
</gene>
<evidence type="ECO:0000256" key="1">
    <source>
        <dbReference type="SAM" id="MobiDB-lite"/>
    </source>
</evidence>
<comment type="caution">
    <text evidence="2">The sequence shown here is derived from an EMBL/GenBank/DDBJ whole genome shotgun (WGS) entry which is preliminary data.</text>
</comment>
<feature type="compositionally biased region" description="Low complexity" evidence="1">
    <location>
        <begin position="120"/>
        <end position="137"/>
    </location>
</feature>
<dbReference type="EMBL" id="JAVRQU010000013">
    <property type="protein sequence ID" value="KAK5696161.1"/>
    <property type="molecule type" value="Genomic_DNA"/>
</dbReference>
<accession>A0AAN7VZ48</accession>